<dbReference type="PANTHER" id="PTHR42878">
    <property type="entry name" value="TWO-COMPONENT HISTIDINE KINASE"/>
    <property type="match status" value="1"/>
</dbReference>
<evidence type="ECO:0000256" key="8">
    <source>
        <dbReference type="ARBA" id="ARBA00022741"/>
    </source>
</evidence>
<evidence type="ECO:0000259" key="17">
    <source>
        <dbReference type="PROSITE" id="PS50109"/>
    </source>
</evidence>
<sequence>MPAPPRSGAVLRRTTAFAALYAVAVFVGRMELVGGTAMGLVWPAAGVGAVWLLAQRHERSQWLDVLVLAVIAFVVNLLTGAPARLAVFFVTANVVQLLVFLRVFARLCPQVWEAPGRGALERVQHLWGLLAAALAGAACGALIGPTALGAFGDRWSALTAMVWLARNVTSIVAITALGLCLGRPSEYLTVRPDRAPSAWWQAPGRAPERVPGRWAAELCALVVVSAAAYAVTFGVTRDLPLTFLLIAVTVWAAVRFSTAFTALHALVTGAVALTFTLYGDGPFASVSASAGRVLVAQVFVGVAAVVGLALALGRDERETLAGQRAAAGREVAAQAGMLAAIVDSMHDGLVVVDADGRFVMSNPAARGLLGLPASATGIEDYALFQPDGAPLGRRRLPHMLALAGHEVRDMEVRVCPSGGGEERMLSVSATRLPTGEHTTVVVFHDVTAERRHRDELTAFAGVVAHDLRNPLTTIDGWAQLLADAEPAGEAAGELTEGITRIRRAAAQMRELIGDLLAHATARDAPITPVPIDLGRMVREVAAARGDLPGTAGHGQEPVFHIGELDAVRADRALVRQLLDNLIGNAVKYTAPGQRPRITVTSAIERPGWVRVEVADRGIGIPAGLHEAIFENFRRAHQGGSYTGSGLGLAICKRIAERHGGTIRAEDNPGGGSRFSFTLPAADAPAGAPENASGDVPGDAPGAAPHGGAGAGLPE</sequence>
<dbReference type="Gene3D" id="1.10.287.130">
    <property type="match status" value="1"/>
</dbReference>
<dbReference type="InterPro" id="IPR036097">
    <property type="entry name" value="HisK_dim/P_sf"/>
</dbReference>
<organism evidence="19 20">
    <name type="scientific">Planomonospora corallina</name>
    <dbReference type="NCBI Taxonomy" id="1806052"/>
    <lineage>
        <taxon>Bacteria</taxon>
        <taxon>Bacillati</taxon>
        <taxon>Actinomycetota</taxon>
        <taxon>Actinomycetes</taxon>
        <taxon>Streptosporangiales</taxon>
        <taxon>Streptosporangiaceae</taxon>
        <taxon>Planomonospora</taxon>
    </lineage>
</organism>
<evidence type="ECO:0000256" key="14">
    <source>
        <dbReference type="ARBA" id="ARBA00039401"/>
    </source>
</evidence>
<keyword evidence="9" id="KW-0418">Kinase</keyword>
<evidence type="ECO:0000256" key="9">
    <source>
        <dbReference type="ARBA" id="ARBA00022777"/>
    </source>
</evidence>
<comment type="caution">
    <text evidence="19">The sequence shown here is derived from an EMBL/GenBank/DDBJ whole genome shotgun (WGS) entry which is preliminary data.</text>
</comment>
<dbReference type="InterPro" id="IPR005467">
    <property type="entry name" value="His_kinase_dom"/>
</dbReference>
<dbReference type="PROSITE" id="PS50109">
    <property type="entry name" value="HIS_KIN"/>
    <property type="match status" value="1"/>
</dbReference>
<name>A0ABV8I7S8_9ACTN</name>
<dbReference type="SMART" id="SM00388">
    <property type="entry name" value="HisKA"/>
    <property type="match status" value="1"/>
</dbReference>
<dbReference type="SUPFAM" id="SSF47384">
    <property type="entry name" value="Homodimeric domain of signal transducing histidine kinase"/>
    <property type="match status" value="1"/>
</dbReference>
<evidence type="ECO:0000313" key="19">
    <source>
        <dbReference type="EMBL" id="MFC4059067.1"/>
    </source>
</evidence>
<dbReference type="PRINTS" id="PR00344">
    <property type="entry name" value="BCTRLSENSOR"/>
</dbReference>
<evidence type="ECO:0000313" key="20">
    <source>
        <dbReference type="Proteomes" id="UP001595850"/>
    </source>
</evidence>
<dbReference type="InterPro" id="IPR007895">
    <property type="entry name" value="MASE1"/>
</dbReference>
<evidence type="ECO:0000256" key="11">
    <source>
        <dbReference type="ARBA" id="ARBA00022989"/>
    </source>
</evidence>
<feature type="transmembrane region" description="Helical" evidence="16">
    <location>
        <begin position="33"/>
        <end position="54"/>
    </location>
</feature>
<keyword evidence="11 16" id="KW-1133">Transmembrane helix</keyword>
<evidence type="ECO:0000256" key="6">
    <source>
        <dbReference type="ARBA" id="ARBA00022679"/>
    </source>
</evidence>
<evidence type="ECO:0000256" key="3">
    <source>
        <dbReference type="ARBA" id="ARBA00012438"/>
    </source>
</evidence>
<feature type="transmembrane region" description="Helical" evidence="16">
    <location>
        <begin position="290"/>
        <end position="312"/>
    </location>
</feature>
<dbReference type="SMART" id="SM00091">
    <property type="entry name" value="PAS"/>
    <property type="match status" value="1"/>
</dbReference>
<dbReference type="InterPro" id="IPR003661">
    <property type="entry name" value="HisK_dim/P_dom"/>
</dbReference>
<dbReference type="PANTHER" id="PTHR42878:SF7">
    <property type="entry name" value="SENSOR HISTIDINE KINASE GLRK"/>
    <property type="match status" value="1"/>
</dbReference>
<feature type="compositionally biased region" description="Low complexity" evidence="15">
    <location>
        <begin position="679"/>
        <end position="703"/>
    </location>
</feature>
<dbReference type="InterPro" id="IPR004358">
    <property type="entry name" value="Sig_transdc_His_kin-like_C"/>
</dbReference>
<keyword evidence="13 16" id="KW-0472">Membrane</keyword>
<dbReference type="Pfam" id="PF05231">
    <property type="entry name" value="MASE1"/>
    <property type="match status" value="1"/>
</dbReference>
<keyword evidence="7 16" id="KW-0812">Transmembrane</keyword>
<evidence type="ECO:0000256" key="15">
    <source>
        <dbReference type="SAM" id="MobiDB-lite"/>
    </source>
</evidence>
<evidence type="ECO:0000256" key="10">
    <source>
        <dbReference type="ARBA" id="ARBA00022840"/>
    </source>
</evidence>
<dbReference type="Pfam" id="PF08448">
    <property type="entry name" value="PAS_4"/>
    <property type="match status" value="1"/>
</dbReference>
<dbReference type="InterPro" id="IPR036890">
    <property type="entry name" value="HATPase_C_sf"/>
</dbReference>
<evidence type="ECO:0000256" key="5">
    <source>
        <dbReference type="ARBA" id="ARBA00022553"/>
    </source>
</evidence>
<accession>A0ABV8I7S8</accession>
<evidence type="ECO:0000256" key="16">
    <source>
        <dbReference type="SAM" id="Phobius"/>
    </source>
</evidence>
<protein>
    <recommendedName>
        <fullName evidence="14">Sensor-like histidine kinase SenX3</fullName>
        <ecNumber evidence="3">2.7.13.3</ecNumber>
    </recommendedName>
</protein>
<feature type="transmembrane region" description="Helical" evidence="16">
    <location>
        <begin position="9"/>
        <end position="27"/>
    </location>
</feature>
<feature type="compositionally biased region" description="Gly residues" evidence="15">
    <location>
        <begin position="704"/>
        <end position="714"/>
    </location>
</feature>
<evidence type="ECO:0000256" key="12">
    <source>
        <dbReference type="ARBA" id="ARBA00023012"/>
    </source>
</evidence>
<dbReference type="Proteomes" id="UP001595850">
    <property type="component" value="Unassembled WGS sequence"/>
</dbReference>
<keyword evidence="10 19" id="KW-0067">ATP-binding</keyword>
<dbReference type="Gene3D" id="3.30.450.20">
    <property type="entry name" value="PAS domain"/>
    <property type="match status" value="1"/>
</dbReference>
<dbReference type="EMBL" id="JBHSBM010000016">
    <property type="protein sequence ID" value="MFC4059067.1"/>
    <property type="molecule type" value="Genomic_DNA"/>
</dbReference>
<dbReference type="Pfam" id="PF02518">
    <property type="entry name" value="HATPase_c"/>
    <property type="match status" value="1"/>
</dbReference>
<keyword evidence="8" id="KW-0547">Nucleotide-binding</keyword>
<dbReference type="PROSITE" id="PS50112">
    <property type="entry name" value="PAS"/>
    <property type="match status" value="1"/>
</dbReference>
<proteinExistence type="predicted"/>
<dbReference type="EC" id="2.7.13.3" evidence="3"/>
<dbReference type="SUPFAM" id="SSF55785">
    <property type="entry name" value="PYP-like sensor domain (PAS domain)"/>
    <property type="match status" value="1"/>
</dbReference>
<dbReference type="SUPFAM" id="SSF55874">
    <property type="entry name" value="ATPase domain of HSP90 chaperone/DNA topoisomerase II/histidine kinase"/>
    <property type="match status" value="1"/>
</dbReference>
<evidence type="ECO:0000256" key="4">
    <source>
        <dbReference type="ARBA" id="ARBA00022475"/>
    </source>
</evidence>
<dbReference type="NCBIfam" id="TIGR00229">
    <property type="entry name" value="sensory_box"/>
    <property type="match status" value="1"/>
</dbReference>
<evidence type="ECO:0000259" key="18">
    <source>
        <dbReference type="PROSITE" id="PS50112"/>
    </source>
</evidence>
<evidence type="ECO:0000256" key="2">
    <source>
        <dbReference type="ARBA" id="ARBA00004651"/>
    </source>
</evidence>
<evidence type="ECO:0000256" key="1">
    <source>
        <dbReference type="ARBA" id="ARBA00000085"/>
    </source>
</evidence>
<dbReference type="InterPro" id="IPR013656">
    <property type="entry name" value="PAS_4"/>
</dbReference>
<dbReference type="CDD" id="cd00075">
    <property type="entry name" value="HATPase"/>
    <property type="match status" value="1"/>
</dbReference>
<dbReference type="InterPro" id="IPR035965">
    <property type="entry name" value="PAS-like_dom_sf"/>
</dbReference>
<dbReference type="CDD" id="cd00130">
    <property type="entry name" value="PAS"/>
    <property type="match status" value="1"/>
</dbReference>
<feature type="transmembrane region" description="Helical" evidence="16">
    <location>
        <begin position="61"/>
        <end position="79"/>
    </location>
</feature>
<evidence type="ECO:0000256" key="13">
    <source>
        <dbReference type="ARBA" id="ARBA00023136"/>
    </source>
</evidence>
<feature type="transmembrane region" description="Helical" evidence="16">
    <location>
        <begin position="85"/>
        <end position="105"/>
    </location>
</feature>
<keyword evidence="20" id="KW-1185">Reference proteome</keyword>
<dbReference type="RefSeq" id="WP_377287385.1">
    <property type="nucleotide sequence ID" value="NZ_JBHSBM010000016.1"/>
</dbReference>
<evidence type="ECO:0000256" key="7">
    <source>
        <dbReference type="ARBA" id="ARBA00022692"/>
    </source>
</evidence>
<keyword evidence="6" id="KW-0808">Transferase</keyword>
<reference evidence="20" key="1">
    <citation type="journal article" date="2019" name="Int. J. Syst. Evol. Microbiol.">
        <title>The Global Catalogue of Microorganisms (GCM) 10K type strain sequencing project: providing services to taxonomists for standard genome sequencing and annotation.</title>
        <authorList>
            <consortium name="The Broad Institute Genomics Platform"/>
            <consortium name="The Broad Institute Genome Sequencing Center for Infectious Disease"/>
            <person name="Wu L."/>
            <person name="Ma J."/>
        </authorList>
    </citation>
    <scope>NUCLEOTIDE SEQUENCE [LARGE SCALE GENOMIC DNA]</scope>
    <source>
        <strain evidence="20">TBRC 4489</strain>
    </source>
</reference>
<feature type="transmembrane region" description="Helical" evidence="16">
    <location>
        <begin position="214"/>
        <end position="233"/>
    </location>
</feature>
<dbReference type="Pfam" id="PF00512">
    <property type="entry name" value="HisKA"/>
    <property type="match status" value="1"/>
</dbReference>
<dbReference type="InterPro" id="IPR050351">
    <property type="entry name" value="BphY/WalK/GraS-like"/>
</dbReference>
<feature type="region of interest" description="Disordered" evidence="15">
    <location>
        <begin position="661"/>
        <end position="714"/>
    </location>
</feature>
<keyword evidence="5" id="KW-0597">Phosphoprotein</keyword>
<feature type="domain" description="PAS" evidence="18">
    <location>
        <begin position="334"/>
        <end position="371"/>
    </location>
</feature>
<dbReference type="InterPro" id="IPR003594">
    <property type="entry name" value="HATPase_dom"/>
</dbReference>
<dbReference type="SMART" id="SM00387">
    <property type="entry name" value="HATPase_c"/>
    <property type="match status" value="1"/>
</dbReference>
<dbReference type="CDD" id="cd00082">
    <property type="entry name" value="HisKA"/>
    <property type="match status" value="1"/>
</dbReference>
<feature type="transmembrane region" description="Helical" evidence="16">
    <location>
        <begin position="160"/>
        <end position="181"/>
    </location>
</feature>
<dbReference type="InterPro" id="IPR000014">
    <property type="entry name" value="PAS"/>
</dbReference>
<comment type="subcellular location">
    <subcellularLocation>
        <location evidence="2">Cell membrane</location>
        <topology evidence="2">Multi-pass membrane protein</topology>
    </subcellularLocation>
</comment>
<comment type="catalytic activity">
    <reaction evidence="1">
        <text>ATP + protein L-histidine = ADP + protein N-phospho-L-histidine.</text>
        <dbReference type="EC" id="2.7.13.3"/>
    </reaction>
</comment>
<feature type="domain" description="Histidine kinase" evidence="17">
    <location>
        <begin position="462"/>
        <end position="682"/>
    </location>
</feature>
<feature type="transmembrane region" description="Helical" evidence="16">
    <location>
        <begin position="126"/>
        <end position="148"/>
    </location>
</feature>
<dbReference type="GO" id="GO:0005524">
    <property type="term" value="F:ATP binding"/>
    <property type="evidence" value="ECO:0007669"/>
    <property type="project" value="UniProtKB-KW"/>
</dbReference>
<keyword evidence="12" id="KW-0902">Two-component regulatory system</keyword>
<dbReference type="Gene3D" id="3.30.565.10">
    <property type="entry name" value="Histidine kinase-like ATPase, C-terminal domain"/>
    <property type="match status" value="1"/>
</dbReference>
<feature type="transmembrane region" description="Helical" evidence="16">
    <location>
        <begin position="261"/>
        <end position="278"/>
    </location>
</feature>
<keyword evidence="4" id="KW-1003">Cell membrane</keyword>
<gene>
    <name evidence="19" type="ORF">ACFOWE_12215</name>
</gene>